<reference evidence="1" key="1">
    <citation type="submission" date="2018-11" db="EMBL/GenBank/DDBJ databases">
        <authorList>
            <consortium name="Pathogen Informatics"/>
        </authorList>
    </citation>
    <scope>NUCLEOTIDE SEQUENCE</scope>
</reference>
<organism evidence="1 2">
    <name type="scientific">Protopolystoma xenopodis</name>
    <dbReference type="NCBI Taxonomy" id="117903"/>
    <lineage>
        <taxon>Eukaryota</taxon>
        <taxon>Metazoa</taxon>
        <taxon>Spiralia</taxon>
        <taxon>Lophotrochozoa</taxon>
        <taxon>Platyhelminthes</taxon>
        <taxon>Monogenea</taxon>
        <taxon>Polyopisthocotylea</taxon>
        <taxon>Polystomatidea</taxon>
        <taxon>Polystomatidae</taxon>
        <taxon>Protopolystoma</taxon>
    </lineage>
</organism>
<dbReference type="EMBL" id="CAAALY010254847">
    <property type="protein sequence ID" value="VEL37399.1"/>
    <property type="molecule type" value="Genomic_DNA"/>
</dbReference>
<accession>A0A3S5B947</accession>
<evidence type="ECO:0000313" key="2">
    <source>
        <dbReference type="Proteomes" id="UP000784294"/>
    </source>
</evidence>
<comment type="caution">
    <text evidence="1">The sequence shown here is derived from an EMBL/GenBank/DDBJ whole genome shotgun (WGS) entry which is preliminary data.</text>
</comment>
<sequence>MHDSFICLLPLCPGAESIGLLDTSLCFRKTKNELVQPPEGCIATVPIALASSKCARTTSIRGANYTHLVSFTPSFLLLKSSPKLKIVA</sequence>
<proteinExistence type="predicted"/>
<dbReference type="AlphaFoldDB" id="A0A3S5B947"/>
<name>A0A3S5B947_9PLAT</name>
<dbReference type="Proteomes" id="UP000784294">
    <property type="component" value="Unassembled WGS sequence"/>
</dbReference>
<protein>
    <submittedName>
        <fullName evidence="1">Uncharacterized protein</fullName>
    </submittedName>
</protein>
<evidence type="ECO:0000313" key="1">
    <source>
        <dbReference type="EMBL" id="VEL37399.1"/>
    </source>
</evidence>
<gene>
    <name evidence="1" type="ORF">PXEA_LOCUS30839</name>
</gene>
<keyword evidence="2" id="KW-1185">Reference proteome</keyword>